<dbReference type="HOGENOM" id="CLU_1092592_0_0_4"/>
<dbReference type="PANTHER" id="PTHR22916">
    <property type="entry name" value="GLYCOSYLTRANSFERASE"/>
    <property type="match status" value="1"/>
</dbReference>
<dbReference type="InterPro" id="IPR029044">
    <property type="entry name" value="Nucleotide-diphossugar_trans"/>
</dbReference>
<dbReference type="KEGG" id="buo:BRPE64_DCDS11970"/>
<feature type="domain" description="Glycosyltransferase 2-like" evidence="1">
    <location>
        <begin position="13"/>
        <end position="124"/>
    </location>
</feature>
<keyword evidence="3" id="KW-1185">Reference proteome</keyword>
<dbReference type="OrthoDB" id="215285at2"/>
<organism evidence="2 3">
    <name type="scientific">Caballeronia insecticola</name>
    <dbReference type="NCBI Taxonomy" id="758793"/>
    <lineage>
        <taxon>Bacteria</taxon>
        <taxon>Pseudomonadati</taxon>
        <taxon>Pseudomonadota</taxon>
        <taxon>Betaproteobacteria</taxon>
        <taxon>Burkholderiales</taxon>
        <taxon>Burkholderiaceae</taxon>
        <taxon>Caballeronia</taxon>
    </lineage>
</organism>
<keyword evidence="2" id="KW-0808">Transferase</keyword>
<gene>
    <name evidence="2" type="ORF">BRPE64_DCDS11970</name>
</gene>
<proteinExistence type="predicted"/>
<evidence type="ECO:0000313" key="3">
    <source>
        <dbReference type="Proteomes" id="UP000013966"/>
    </source>
</evidence>
<dbReference type="RefSeq" id="WP_016348841.1">
    <property type="nucleotide sequence ID" value="NC_021289.1"/>
</dbReference>
<accession>R4WU60</accession>
<dbReference type="Proteomes" id="UP000013966">
    <property type="component" value="Plasmid p1"/>
</dbReference>
<dbReference type="EMBL" id="AP013061">
    <property type="protein sequence ID" value="BAN28133.1"/>
    <property type="molecule type" value="Genomic_DNA"/>
</dbReference>
<name>R4WU60_9BURK</name>
<keyword evidence="2" id="KW-0614">Plasmid</keyword>
<dbReference type="CDD" id="cd00761">
    <property type="entry name" value="Glyco_tranf_GTA_type"/>
    <property type="match status" value="1"/>
</dbReference>
<reference evidence="2 3" key="1">
    <citation type="journal article" date="2013" name="Genome Announc.">
        <title>Complete Genome Sequence of Burkholderia sp. Strain RPE64, Bacterial Symbiont of the Bean Bug Riptortus pedestris.</title>
        <authorList>
            <person name="Shibata T.F."/>
            <person name="Maeda T."/>
            <person name="Nikoh N."/>
            <person name="Yamaguchi K."/>
            <person name="Oshima K."/>
            <person name="Hattori M."/>
            <person name="Nishiyama T."/>
            <person name="Hasebe M."/>
            <person name="Fukatsu T."/>
            <person name="Kikuchi Y."/>
            <person name="Shigenobu S."/>
        </authorList>
    </citation>
    <scope>NUCLEOTIDE SEQUENCE [LARGE SCALE GENOMIC DNA]</scope>
    <source>
        <plasmid evidence="2 3">p1</plasmid>
    </source>
</reference>
<dbReference type="InterPro" id="IPR001173">
    <property type="entry name" value="Glyco_trans_2-like"/>
</dbReference>
<evidence type="ECO:0000313" key="2">
    <source>
        <dbReference type="EMBL" id="BAN28133.1"/>
    </source>
</evidence>
<geneLocation type="plasmid" evidence="2 3">
    <name>p1</name>
</geneLocation>
<dbReference type="PATRIC" id="fig|758793.3.peg.6338"/>
<dbReference type="Pfam" id="PF00535">
    <property type="entry name" value="Glycos_transf_2"/>
    <property type="match status" value="1"/>
</dbReference>
<dbReference type="AlphaFoldDB" id="R4WU60"/>
<dbReference type="PANTHER" id="PTHR22916:SF3">
    <property type="entry name" value="UDP-GLCNAC:BETAGAL BETA-1,3-N-ACETYLGLUCOSAMINYLTRANSFERASE-LIKE PROTEIN 1"/>
    <property type="match status" value="1"/>
</dbReference>
<evidence type="ECO:0000259" key="1">
    <source>
        <dbReference type="Pfam" id="PF00535"/>
    </source>
</evidence>
<dbReference type="Gene3D" id="3.90.550.10">
    <property type="entry name" value="Spore Coat Polysaccharide Biosynthesis Protein SpsA, Chain A"/>
    <property type="match status" value="1"/>
</dbReference>
<dbReference type="GO" id="GO:0016758">
    <property type="term" value="F:hexosyltransferase activity"/>
    <property type="evidence" value="ECO:0007669"/>
    <property type="project" value="UniProtKB-ARBA"/>
</dbReference>
<protein>
    <submittedName>
        <fullName evidence="2">Putative glycosyl transferase</fullName>
    </submittedName>
</protein>
<reference evidence="2 3" key="2">
    <citation type="journal article" date="2018" name="Int. J. Syst. Evol. Microbiol.">
        <title>Burkholderia insecticola sp. nov., a gut symbiotic bacterium of the bean bug Riptortus pedestris.</title>
        <authorList>
            <person name="Takeshita K."/>
            <person name="Tamaki H."/>
            <person name="Ohbayashi T."/>
            <person name="Meng X.-Y."/>
            <person name="Sone T."/>
            <person name="Mitani Y."/>
            <person name="Peeters C."/>
            <person name="Kikuchi Y."/>
            <person name="Vandamme P."/>
        </authorList>
    </citation>
    <scope>NUCLEOTIDE SEQUENCE [LARGE SCALE GENOMIC DNA]</scope>
    <source>
        <strain evidence="2">RPE64</strain>
        <plasmid evidence="2 3">p1</plasmid>
    </source>
</reference>
<sequence length="258" mass="29199">MSHPSHSAIPAVSIITPTAGRHAFLPLIARCVLKQTIDWEWLVHDDSPEPCAFMVDLCATDSRVRYFHRRGPRASIGAKRNFLIGEARGAIIAHFDDDDYYAPHYLADMVRLKRENRANIIKLSDFYVFAPHLEFFGYSELNARTGPHYLVTWETVRRFEISEGTEVGIDLLTLYGFSCVYDRHVAVRNVFGDVSMYEDDAFMRQAIEDGCKIIAVDDRNASCLHLVHPNSTASSFSRFSLPGFLVGRLFPGYEGYPG</sequence>
<dbReference type="SUPFAM" id="SSF53448">
    <property type="entry name" value="Nucleotide-diphospho-sugar transferases"/>
    <property type="match status" value="1"/>
</dbReference>